<proteinExistence type="predicted"/>
<accession>A0ABN9UEK3</accession>
<evidence type="ECO:0000313" key="1">
    <source>
        <dbReference type="EMBL" id="CAK0857944.1"/>
    </source>
</evidence>
<sequence>DRAAALLVDGALGRMRSAGAEPMARFDQPAPAPPGGVLAFGDFGDGGSSVALARLLGEDARYILDCLGEDAGMSMVHQAFWQAELYLQSLGTGGPEDLLGQVEPGEVAPDAVQETMQEMEARAEQHAPEMSSELEDSVLVARQNFISTVRFGYFVRRSRQRLALERQLRGAAAGRSLDEYLAGVDPRDVVEMARVSTHEAALAVEHHATCMFGDFKDLFNPSNMTKLDMTVGDAQRLTMQAAAFGAALFEAEESAGRRYSMHFTSFGSRNERS</sequence>
<feature type="non-terminal residue" evidence="1">
    <location>
        <position position="1"/>
    </location>
</feature>
<keyword evidence="2" id="KW-1185">Reference proteome</keyword>
<dbReference type="Proteomes" id="UP001189429">
    <property type="component" value="Unassembled WGS sequence"/>
</dbReference>
<evidence type="ECO:0000313" key="2">
    <source>
        <dbReference type="Proteomes" id="UP001189429"/>
    </source>
</evidence>
<comment type="caution">
    <text evidence="1">The sequence shown here is derived from an EMBL/GenBank/DDBJ whole genome shotgun (WGS) entry which is preliminary data.</text>
</comment>
<dbReference type="EMBL" id="CAUYUJ010015771">
    <property type="protein sequence ID" value="CAK0857944.1"/>
    <property type="molecule type" value="Genomic_DNA"/>
</dbReference>
<organism evidence="1 2">
    <name type="scientific">Prorocentrum cordatum</name>
    <dbReference type="NCBI Taxonomy" id="2364126"/>
    <lineage>
        <taxon>Eukaryota</taxon>
        <taxon>Sar</taxon>
        <taxon>Alveolata</taxon>
        <taxon>Dinophyceae</taxon>
        <taxon>Prorocentrales</taxon>
        <taxon>Prorocentraceae</taxon>
        <taxon>Prorocentrum</taxon>
    </lineage>
</organism>
<protein>
    <submittedName>
        <fullName evidence="1">Uncharacterized protein</fullName>
    </submittedName>
</protein>
<reference evidence="1" key="1">
    <citation type="submission" date="2023-10" db="EMBL/GenBank/DDBJ databases">
        <authorList>
            <person name="Chen Y."/>
            <person name="Shah S."/>
            <person name="Dougan E. K."/>
            <person name="Thang M."/>
            <person name="Chan C."/>
        </authorList>
    </citation>
    <scope>NUCLEOTIDE SEQUENCE [LARGE SCALE GENOMIC DNA]</scope>
</reference>
<gene>
    <name evidence="1" type="ORF">PCOR1329_LOCUS47882</name>
</gene>
<name>A0ABN9UEK3_9DINO</name>